<evidence type="ECO:0000313" key="2">
    <source>
        <dbReference type="Proteomes" id="UP000535511"/>
    </source>
</evidence>
<dbReference type="EMBL" id="JACCBG010000001">
    <property type="protein sequence ID" value="NYD41293.1"/>
    <property type="molecule type" value="Genomic_DNA"/>
</dbReference>
<dbReference type="RefSeq" id="WP_179663059.1">
    <property type="nucleotide sequence ID" value="NZ_JACCBG010000001.1"/>
</dbReference>
<organism evidence="1 2">
    <name type="scientific">Nocardioides panaciterrulae</name>
    <dbReference type="NCBI Taxonomy" id="661492"/>
    <lineage>
        <taxon>Bacteria</taxon>
        <taxon>Bacillati</taxon>
        <taxon>Actinomycetota</taxon>
        <taxon>Actinomycetes</taxon>
        <taxon>Propionibacteriales</taxon>
        <taxon>Nocardioidaceae</taxon>
        <taxon>Nocardioides</taxon>
    </lineage>
</organism>
<keyword evidence="2" id="KW-1185">Reference proteome</keyword>
<proteinExistence type="predicted"/>
<reference evidence="1 2" key="1">
    <citation type="submission" date="2020-07" db="EMBL/GenBank/DDBJ databases">
        <title>Sequencing the genomes of 1000 actinobacteria strains.</title>
        <authorList>
            <person name="Klenk H.-P."/>
        </authorList>
    </citation>
    <scope>NUCLEOTIDE SEQUENCE [LARGE SCALE GENOMIC DNA]</scope>
    <source>
        <strain evidence="1 2">DSM 21350</strain>
    </source>
</reference>
<name>A0A7Y9E4Y8_9ACTN</name>
<gene>
    <name evidence="1" type="ORF">BJZ21_001376</name>
</gene>
<accession>A0A7Y9E4Y8</accession>
<dbReference type="AlphaFoldDB" id="A0A7Y9E4Y8"/>
<dbReference type="Proteomes" id="UP000535511">
    <property type="component" value="Unassembled WGS sequence"/>
</dbReference>
<sequence>MRPGIDLLTRKWWRAVGRRVDLAGEHAWLAGPVSRGPVVRDGWLADEAARSGGQVHEDVPGAGLVPHFAALDGPGFDSAALAPEVRDFYEHTSDWRMEVWTGWRAAFWPGGELVSRLFGRRVEQLALPTRPLDVARGMESRVSLITDARGAQVAAAWLRTLRATGEYVYSGCYSHRRLPGADRPAVHVAFPLEHGNVQVFLRPEVGANGSLWLRSPGEGFGGHGAYVVVQDGGSAFAATLPIREDFQVYVDPESVLRCDHRLRLWSAEAVALHYRLEPDRRRALRTDTLL</sequence>
<comment type="caution">
    <text evidence="1">The sequence shown here is derived from an EMBL/GenBank/DDBJ whole genome shotgun (WGS) entry which is preliminary data.</text>
</comment>
<protein>
    <submittedName>
        <fullName evidence="1">Uncharacterized protein</fullName>
    </submittedName>
</protein>
<evidence type="ECO:0000313" key="1">
    <source>
        <dbReference type="EMBL" id="NYD41293.1"/>
    </source>
</evidence>